<evidence type="ECO:0000256" key="2">
    <source>
        <dbReference type="ARBA" id="ARBA00022803"/>
    </source>
</evidence>
<name>A0A369T9J8_9PROT</name>
<dbReference type="InterPro" id="IPR051012">
    <property type="entry name" value="CellSynth/LPSAsmb/PSIAsmb"/>
</dbReference>
<evidence type="ECO:0000256" key="1">
    <source>
        <dbReference type="ARBA" id="ARBA00022737"/>
    </source>
</evidence>
<feature type="chain" id="PRO_5016670384" evidence="4">
    <location>
        <begin position="31"/>
        <end position="594"/>
    </location>
</feature>
<evidence type="ECO:0000313" key="5">
    <source>
        <dbReference type="EMBL" id="RDD61970.1"/>
    </source>
</evidence>
<proteinExistence type="predicted"/>
<comment type="caution">
    <text evidence="5">The sequence shown here is derived from an EMBL/GenBank/DDBJ whole genome shotgun (WGS) entry which is preliminary data.</text>
</comment>
<dbReference type="Gene3D" id="1.25.40.10">
    <property type="entry name" value="Tetratricopeptide repeat domain"/>
    <property type="match status" value="4"/>
</dbReference>
<dbReference type="PANTHER" id="PTHR45586">
    <property type="entry name" value="TPR REPEAT-CONTAINING PROTEIN PA4667"/>
    <property type="match status" value="1"/>
</dbReference>
<feature type="repeat" description="TPR" evidence="3">
    <location>
        <begin position="436"/>
        <end position="469"/>
    </location>
</feature>
<evidence type="ECO:0000256" key="4">
    <source>
        <dbReference type="SAM" id="SignalP"/>
    </source>
</evidence>
<feature type="repeat" description="TPR" evidence="3">
    <location>
        <begin position="539"/>
        <end position="572"/>
    </location>
</feature>
<organism evidence="5 6">
    <name type="scientific">Ferruginivarius sediminum</name>
    <dbReference type="NCBI Taxonomy" id="2661937"/>
    <lineage>
        <taxon>Bacteria</taxon>
        <taxon>Pseudomonadati</taxon>
        <taxon>Pseudomonadota</taxon>
        <taxon>Alphaproteobacteria</taxon>
        <taxon>Rhodospirillales</taxon>
        <taxon>Rhodospirillaceae</taxon>
        <taxon>Ferruginivarius</taxon>
    </lineage>
</organism>
<dbReference type="RefSeq" id="WP_114582214.1">
    <property type="nucleotide sequence ID" value="NZ_QPMH01000008.1"/>
</dbReference>
<gene>
    <name evidence="5" type="ORF">DRB17_10835</name>
</gene>
<evidence type="ECO:0000256" key="3">
    <source>
        <dbReference type="PROSITE-ProRule" id="PRU00339"/>
    </source>
</evidence>
<keyword evidence="6" id="KW-1185">Reference proteome</keyword>
<protein>
    <submittedName>
        <fullName evidence="5">Tetratricopeptide repeat protein</fullName>
    </submittedName>
</protein>
<dbReference type="SMART" id="SM00028">
    <property type="entry name" value="TPR"/>
    <property type="match status" value="9"/>
</dbReference>
<evidence type="ECO:0000313" key="6">
    <source>
        <dbReference type="Proteomes" id="UP000253941"/>
    </source>
</evidence>
<accession>A0A369T9J8</accession>
<keyword evidence="2 3" id="KW-0802">TPR repeat</keyword>
<dbReference type="Proteomes" id="UP000253941">
    <property type="component" value="Unassembled WGS sequence"/>
</dbReference>
<reference evidence="5 6" key="1">
    <citation type="submission" date="2018-07" db="EMBL/GenBank/DDBJ databases">
        <title>Venubactetium sediminum gen. nov., sp. nov., isolated from a marine solar saltern.</title>
        <authorList>
            <person name="Wang S."/>
        </authorList>
    </citation>
    <scope>NUCLEOTIDE SEQUENCE [LARGE SCALE GENOMIC DNA]</scope>
    <source>
        <strain evidence="5 6">WD2A32</strain>
    </source>
</reference>
<dbReference type="PROSITE" id="PS50005">
    <property type="entry name" value="TPR"/>
    <property type="match status" value="4"/>
</dbReference>
<dbReference type="PANTHER" id="PTHR45586:SF1">
    <property type="entry name" value="LIPOPOLYSACCHARIDE ASSEMBLY PROTEIN B"/>
    <property type="match status" value="1"/>
</dbReference>
<feature type="repeat" description="TPR" evidence="3">
    <location>
        <begin position="505"/>
        <end position="538"/>
    </location>
</feature>
<feature type="signal peptide" evidence="4">
    <location>
        <begin position="1"/>
        <end position="30"/>
    </location>
</feature>
<keyword evidence="4" id="KW-0732">Signal</keyword>
<dbReference type="PROSITE" id="PS51257">
    <property type="entry name" value="PROKAR_LIPOPROTEIN"/>
    <property type="match status" value="1"/>
</dbReference>
<dbReference type="InterPro" id="IPR019734">
    <property type="entry name" value="TPR_rpt"/>
</dbReference>
<keyword evidence="1" id="KW-0677">Repeat</keyword>
<sequence length="594" mass="65890">MTPIFVKFPAARTLGAAVVTVLMLSGCTRAGTIDAPAATADNRDALATQAPEYAEATSIASPFGDYLAGMFANRQRDLSAAADYLARALEDDPDNPALLHQTFMLMATEGRMAEARRLAQRLTELRPSHGPATLLLVLDQFRAGELEQAGQLLDRLPDRGLSSLTAPLLGAWAESARGNWKAGMARLEDLKAVDGFSMLGNLHAALIADMADASEEANQAYEASLSEVGSPSLRLAWLIGNFHERQGNTDKAVALYRRYLAEDPGSPVMEAILAEAGQRGDTPPAPAIATPAEGISEALFNLAGLLDQQGATDIALVYIRYALHMRPDFTVARILVGEILQSQNRHEAAIEAYRKVDTTSPFHYVARLREAESLETLERDADAIDLLERVAAEHPDRYEPLYRIGNLLRSRERFAEADEAYSRALARIDEPAKRHWTLYYFRGIALERTERWPEAEEHLLKALELQPQQPYVMNYLAYSWVEQKSHLDRALDMLKRAVELRPEDGYIVDSLGWAHYRLGHYAESVDYLERAAALKPADPVINDHLGDAYWRVGRRQEARFQWHRALSLEPEPDVVSSIEGKLEDGLDAADQPNG</sequence>
<dbReference type="InterPro" id="IPR011990">
    <property type="entry name" value="TPR-like_helical_dom_sf"/>
</dbReference>
<dbReference type="Pfam" id="PF13432">
    <property type="entry name" value="TPR_16"/>
    <property type="match status" value="4"/>
</dbReference>
<dbReference type="AlphaFoldDB" id="A0A369T9J8"/>
<feature type="repeat" description="TPR" evidence="3">
    <location>
        <begin position="233"/>
        <end position="266"/>
    </location>
</feature>
<dbReference type="SUPFAM" id="SSF48452">
    <property type="entry name" value="TPR-like"/>
    <property type="match status" value="2"/>
</dbReference>
<dbReference type="EMBL" id="QPMH01000008">
    <property type="protein sequence ID" value="RDD61970.1"/>
    <property type="molecule type" value="Genomic_DNA"/>
</dbReference>